<accession>F8TTG3</accession>
<keyword evidence="1" id="KW-0963">Cytoplasm</keyword>
<dbReference type="EMBL" id="JF342589">
    <property type="protein sequence ID" value="AEH26474.1"/>
    <property type="molecule type" value="Genomic_DNA"/>
</dbReference>
<dbReference type="GO" id="GO:0006275">
    <property type="term" value="P:regulation of DNA replication"/>
    <property type="evidence" value="ECO:0007669"/>
    <property type="project" value="InterPro"/>
</dbReference>
<dbReference type="SMART" id="SM00382">
    <property type="entry name" value="AAA"/>
    <property type="match status" value="1"/>
</dbReference>
<dbReference type="GO" id="GO:0006270">
    <property type="term" value="P:DNA replication initiation"/>
    <property type="evidence" value="ECO:0007669"/>
    <property type="project" value="InterPro"/>
</dbReference>
<dbReference type="InterPro" id="IPR013317">
    <property type="entry name" value="DnaA_dom"/>
</dbReference>
<dbReference type="InterPro" id="IPR020591">
    <property type="entry name" value="Chromosome_initiator_DnaA-like"/>
</dbReference>
<feature type="region of interest" description="Disordered" evidence="9">
    <location>
        <begin position="14"/>
        <end position="69"/>
    </location>
</feature>
<feature type="domain" description="AAA+ ATPase" evidence="10">
    <location>
        <begin position="101"/>
        <end position="317"/>
    </location>
</feature>
<evidence type="ECO:0000256" key="2">
    <source>
        <dbReference type="ARBA" id="ARBA00022705"/>
    </source>
</evidence>
<dbReference type="PANTHER" id="PTHR30050:SF2">
    <property type="entry name" value="CHROMOSOMAL REPLICATION INITIATOR PROTEIN DNAA"/>
    <property type="match status" value="1"/>
</dbReference>
<dbReference type="InterPro" id="IPR027417">
    <property type="entry name" value="P-loop_NTPase"/>
</dbReference>
<comment type="similarity">
    <text evidence="8">Belongs to the DnaA family.</text>
</comment>
<keyword evidence="5" id="KW-0446">Lipid-binding</keyword>
<dbReference type="InterPro" id="IPR013159">
    <property type="entry name" value="DnaA_C"/>
</dbReference>
<dbReference type="AlphaFoldDB" id="F8TTG3"/>
<keyword evidence="2 7" id="KW-0235">DNA replication</keyword>
<evidence type="ECO:0000259" key="10">
    <source>
        <dbReference type="SMART" id="SM00382"/>
    </source>
</evidence>
<name>F8TTG3_9BACT</name>
<evidence type="ECO:0000256" key="6">
    <source>
        <dbReference type="ARBA" id="ARBA00023125"/>
    </source>
</evidence>
<evidence type="ECO:0000256" key="1">
    <source>
        <dbReference type="ARBA" id="ARBA00022490"/>
    </source>
</evidence>
<keyword evidence="6 7" id="KW-0238">DNA-binding</keyword>
<dbReference type="SMART" id="SM00760">
    <property type="entry name" value="Bac_DnaA_C"/>
    <property type="match status" value="1"/>
</dbReference>
<dbReference type="InterPro" id="IPR003593">
    <property type="entry name" value="AAA+_ATPase"/>
</dbReference>
<dbReference type="InterPro" id="IPR010921">
    <property type="entry name" value="Trp_repressor/repl_initiator"/>
</dbReference>
<feature type="domain" description="Chromosomal replication initiator DnaA C-terminal" evidence="11">
    <location>
        <begin position="312"/>
        <end position="381"/>
    </location>
</feature>
<dbReference type="Gene3D" id="1.10.8.60">
    <property type="match status" value="1"/>
</dbReference>
<evidence type="ECO:0000256" key="8">
    <source>
        <dbReference type="RuleBase" id="RU004227"/>
    </source>
</evidence>
<dbReference type="PANTHER" id="PTHR30050">
    <property type="entry name" value="CHROMOSOMAL REPLICATION INITIATOR PROTEIN DNAA"/>
    <property type="match status" value="1"/>
</dbReference>
<dbReference type="GO" id="GO:0005524">
    <property type="term" value="F:ATP binding"/>
    <property type="evidence" value="ECO:0007669"/>
    <property type="project" value="UniProtKB-KW"/>
</dbReference>
<organism evidence="12">
    <name type="scientific">uncultured Acidobacteria bacterium A2</name>
    <dbReference type="NCBI Taxonomy" id="1036852"/>
    <lineage>
        <taxon>Bacteria</taxon>
        <taxon>Pseudomonadati</taxon>
        <taxon>Acidobacteriota</taxon>
        <taxon>environmental samples</taxon>
    </lineage>
</organism>
<proteinExistence type="inferred from homology"/>
<keyword evidence="3 7" id="KW-0547">Nucleotide-binding</keyword>
<protein>
    <recommendedName>
        <fullName evidence="7">Chromosomal replication initiator protein DnaA</fullName>
    </recommendedName>
</protein>
<dbReference type="SUPFAM" id="SSF52540">
    <property type="entry name" value="P-loop containing nucleoside triphosphate hydrolases"/>
    <property type="match status" value="1"/>
</dbReference>
<evidence type="ECO:0000256" key="5">
    <source>
        <dbReference type="ARBA" id="ARBA00023121"/>
    </source>
</evidence>
<evidence type="ECO:0000256" key="9">
    <source>
        <dbReference type="SAM" id="MobiDB-lite"/>
    </source>
</evidence>
<sequence length="413" mass="46383">MRVRFAIDPELFQAAREQQNSESVPASEETPARVASTETPALARRANGAAPRDPEETPLPPRRRAGARQRRWHRLGDFVVGACNRLAYASAQAVVEEPGHSVNPLVLHGPVGVGKTHLLEGIHAALRKEHHDWNLVFLSAEEFTHRFVSAMRLGKLSSFRKQFRDADALFVDDVNFLAGKRATQEEFLHTFDYLHAHGRQLAFTCDCHPKLADDYFPELSDRLLGGAVWSLLPADEPTRLAILRSKAGKCNALVPEDVLALLAVQLRGNVRELEGALHSVRHYSLVTGRPIDLVLAREALADLLRHSVRVLQLPDVDRAVCKALRLEVGALKKKQRSWAVSHPRMLAMYLSRKHTAAAFSEIVQYFGGQNHSTAVAADKKVRQWLESDRELALGPRQWRTRELIELIERELSR</sequence>
<evidence type="ECO:0000256" key="4">
    <source>
        <dbReference type="ARBA" id="ARBA00022840"/>
    </source>
</evidence>
<dbReference type="Pfam" id="PF08299">
    <property type="entry name" value="Bac_DnaA_C"/>
    <property type="match status" value="1"/>
</dbReference>
<dbReference type="GO" id="GO:0008289">
    <property type="term" value="F:lipid binding"/>
    <property type="evidence" value="ECO:0007669"/>
    <property type="project" value="UniProtKB-KW"/>
</dbReference>
<dbReference type="PRINTS" id="PR00051">
    <property type="entry name" value="DNAA"/>
</dbReference>
<evidence type="ECO:0000313" key="12">
    <source>
        <dbReference type="EMBL" id="AEH26474.1"/>
    </source>
</evidence>
<comment type="function">
    <text evidence="7">Plays an essential role in the initiation and regulation of chromosomal replication. ATP-DnaA binds to the origin of replication (oriC) to initiate formation of the DNA replication initiation complex once per cell cycle. Binds the DnaA box (a 9 base pair repeat at the origin) and separates the double-stranded (ds)DNA. Forms a right-handed helical filament on oriC DNA; dsDNA binds to the exterior of the filament while single-stranded (ss)DNA is stabiized in the filament's interior. The ATP-DnaA-oriC complex binds and stabilizes one strand of the AT-rich DNA unwinding element (DUE), permitting loading of DNA polymerase. After initiation quickly degrades to an ADP-DnaA complex that is not apt for DNA replication. Binds acidic phospholipids.</text>
</comment>
<dbReference type="CDD" id="cd06571">
    <property type="entry name" value="Bac_DnaA_C"/>
    <property type="match status" value="1"/>
</dbReference>
<dbReference type="Gene3D" id="1.10.1750.10">
    <property type="match status" value="1"/>
</dbReference>
<dbReference type="CDD" id="cd00009">
    <property type="entry name" value="AAA"/>
    <property type="match status" value="1"/>
</dbReference>
<evidence type="ECO:0000256" key="3">
    <source>
        <dbReference type="ARBA" id="ARBA00022741"/>
    </source>
</evidence>
<keyword evidence="4 7" id="KW-0067">ATP-binding</keyword>
<dbReference type="GO" id="GO:0003688">
    <property type="term" value="F:DNA replication origin binding"/>
    <property type="evidence" value="ECO:0007669"/>
    <property type="project" value="TreeGrafter"/>
</dbReference>
<reference evidence="12" key="1">
    <citation type="journal article" date="2011" name="FEMS Microbiol. Ecol.">
        <title>Polyketide synthase pathways identified from a metagenomic library are derived from soil Acidobacteria.</title>
        <authorList>
            <person name="Parsley L.C."/>
            <person name="Linneman J."/>
            <person name="Goode A.M."/>
            <person name="Becklund K."/>
            <person name="George I."/>
            <person name="Goodman R.M."/>
            <person name="Lopanik N.B."/>
            <person name="Liles M.R."/>
        </authorList>
    </citation>
    <scope>NUCLEOTIDE SEQUENCE</scope>
</reference>
<evidence type="ECO:0000256" key="7">
    <source>
        <dbReference type="RuleBase" id="RU000577"/>
    </source>
</evidence>
<dbReference type="GO" id="GO:0005886">
    <property type="term" value="C:plasma membrane"/>
    <property type="evidence" value="ECO:0007669"/>
    <property type="project" value="TreeGrafter"/>
</dbReference>
<dbReference type="SUPFAM" id="SSF48295">
    <property type="entry name" value="TrpR-like"/>
    <property type="match status" value="1"/>
</dbReference>
<dbReference type="Gene3D" id="3.40.50.300">
    <property type="entry name" value="P-loop containing nucleotide triphosphate hydrolases"/>
    <property type="match status" value="1"/>
</dbReference>
<evidence type="ECO:0000259" key="11">
    <source>
        <dbReference type="SMART" id="SM00760"/>
    </source>
</evidence>
<dbReference type="Pfam" id="PF00308">
    <property type="entry name" value="Bac_DnaA"/>
    <property type="match status" value="1"/>
</dbReference>